<dbReference type="Pfam" id="PF00308">
    <property type="entry name" value="Bac_DnaA"/>
    <property type="match status" value="1"/>
</dbReference>
<dbReference type="InterPro" id="IPR027417">
    <property type="entry name" value="P-loop_NTPase"/>
</dbReference>
<dbReference type="Gene3D" id="3.40.50.300">
    <property type="entry name" value="P-loop containing nucleotide triphosphate hydrolases"/>
    <property type="match status" value="1"/>
</dbReference>
<dbReference type="Gene3D" id="1.10.8.60">
    <property type="match status" value="1"/>
</dbReference>
<dbReference type="Pfam" id="PF22688">
    <property type="entry name" value="Hda_lid"/>
    <property type="match status" value="1"/>
</dbReference>
<accession>A0A4Z0WBE1</accession>
<keyword evidence="4" id="KW-1185">Reference proteome</keyword>
<dbReference type="SUPFAM" id="SSF52540">
    <property type="entry name" value="P-loop containing nucleoside triphosphate hydrolases"/>
    <property type="match status" value="1"/>
</dbReference>
<name>A0A4Z0WBE1_9GAMM</name>
<evidence type="ECO:0000259" key="2">
    <source>
        <dbReference type="Pfam" id="PF22688"/>
    </source>
</evidence>
<dbReference type="AlphaFoldDB" id="A0A4Z0WBE1"/>
<dbReference type="Proteomes" id="UP000297475">
    <property type="component" value="Unassembled WGS sequence"/>
</dbReference>
<dbReference type="GO" id="GO:0032297">
    <property type="term" value="P:negative regulation of DNA-templated DNA replication initiation"/>
    <property type="evidence" value="ECO:0007669"/>
    <property type="project" value="TreeGrafter"/>
</dbReference>
<comment type="caution">
    <text evidence="3">The sequence shown here is derived from an EMBL/GenBank/DDBJ whole genome shotgun (WGS) entry which is preliminary data.</text>
</comment>
<proteinExistence type="predicted"/>
<reference evidence="3 4" key="1">
    <citation type="submission" date="2019-04" db="EMBL/GenBank/DDBJ databases">
        <title>Natronospirillum operosus gen. nov., sp. nov., a haloalkaliphilic satellite isolated from decaying biomass of laboratory culture of cyanobacterium Geitlerinema sp. and proposal of Natronospirillaceae fam. nov. and Saccharospirillaceae fam. nov.</title>
        <authorList>
            <person name="Kevbrin V."/>
            <person name="Boltyanskaya Y."/>
            <person name="Koziaeva V."/>
            <person name="Grouzdev D.S."/>
            <person name="Park M."/>
            <person name="Cho J."/>
        </authorList>
    </citation>
    <scope>NUCLEOTIDE SEQUENCE [LARGE SCALE GENOMIC DNA]</scope>
    <source>
        <strain evidence="3 4">G-116</strain>
    </source>
</reference>
<evidence type="ECO:0000313" key="3">
    <source>
        <dbReference type="EMBL" id="TGG96009.1"/>
    </source>
</evidence>
<feature type="domain" description="Chromosomal replication initiator protein DnaA ATPAse" evidence="1">
    <location>
        <begin position="54"/>
        <end position="170"/>
    </location>
</feature>
<dbReference type="EMBL" id="SRMF01000001">
    <property type="protein sequence ID" value="TGG96009.1"/>
    <property type="molecule type" value="Genomic_DNA"/>
</dbReference>
<dbReference type="GO" id="GO:0006270">
    <property type="term" value="P:DNA replication initiation"/>
    <property type="evidence" value="ECO:0007669"/>
    <property type="project" value="TreeGrafter"/>
</dbReference>
<dbReference type="OrthoDB" id="9784878at2"/>
<dbReference type="InterPro" id="IPR055199">
    <property type="entry name" value="Hda_lid"/>
</dbReference>
<dbReference type="PANTHER" id="PTHR30050">
    <property type="entry name" value="CHROMOSOMAL REPLICATION INITIATOR PROTEIN DNAA"/>
    <property type="match status" value="1"/>
</dbReference>
<sequence length="245" mass="27759">MTEPRDPPRQLPLMVSLPDDARLSALFRAPNDWFLDWLETVWQDSLQGGHASEQSLFIHAPPGGGLTQLLQALCRQGEESDLAVFYLSLRDLADYGPDVLEDMSAMTLLCLDDMDAVLGKPTWDEALFHLFNQQRDQGHQLIMGSHRPLTELEGKVLPDLHSRLSWGMVANWRLPEDEQWEAAIQSLANRRGLQMGTDAARYLALRGPRDWSRMAALMTELDTRALAEKRRLTQPFIRAVTGWQG</sequence>
<dbReference type="RefSeq" id="WP_135482137.1">
    <property type="nucleotide sequence ID" value="NZ_SRMF01000001.1"/>
</dbReference>
<evidence type="ECO:0000259" key="1">
    <source>
        <dbReference type="Pfam" id="PF00308"/>
    </source>
</evidence>
<dbReference type="InterPro" id="IPR013317">
    <property type="entry name" value="DnaA_dom"/>
</dbReference>
<dbReference type="PANTHER" id="PTHR30050:SF5">
    <property type="entry name" value="DNAA REGULATORY INACTIVATOR HDA"/>
    <property type="match status" value="1"/>
</dbReference>
<gene>
    <name evidence="3" type="ORF">E4656_06325</name>
</gene>
<feature type="domain" description="Hda lid" evidence="2">
    <location>
        <begin position="177"/>
        <end position="240"/>
    </location>
</feature>
<organism evidence="3 4">
    <name type="scientific">Natronospirillum operosum</name>
    <dbReference type="NCBI Taxonomy" id="2759953"/>
    <lineage>
        <taxon>Bacteria</taxon>
        <taxon>Pseudomonadati</taxon>
        <taxon>Pseudomonadota</taxon>
        <taxon>Gammaproteobacteria</taxon>
        <taxon>Oceanospirillales</taxon>
        <taxon>Natronospirillaceae</taxon>
        <taxon>Natronospirillum</taxon>
    </lineage>
</organism>
<evidence type="ECO:0000313" key="4">
    <source>
        <dbReference type="Proteomes" id="UP000297475"/>
    </source>
</evidence>
<protein>
    <submittedName>
        <fullName evidence="3">Uncharacterized protein</fullName>
    </submittedName>
</protein>